<evidence type="ECO:0000256" key="1">
    <source>
        <dbReference type="ARBA" id="ARBA00004255"/>
    </source>
</evidence>
<keyword evidence="5" id="KW-0813">Transport</keyword>
<feature type="domain" description="Zinc finger Sec23/Sec24-type" evidence="12">
    <location>
        <begin position="430"/>
        <end position="468"/>
    </location>
</feature>
<evidence type="ECO:0000313" key="16">
    <source>
        <dbReference type="EMBL" id="PNY28987.1"/>
    </source>
</evidence>
<feature type="compositionally biased region" description="Polar residues" evidence="10">
    <location>
        <begin position="38"/>
        <end position="61"/>
    </location>
</feature>
<dbReference type="Proteomes" id="UP000236621">
    <property type="component" value="Unassembled WGS sequence"/>
</dbReference>
<dbReference type="PANTHER" id="PTHR13803:SF4">
    <property type="entry name" value="SECRETORY 24CD, ISOFORM C"/>
    <property type="match status" value="1"/>
</dbReference>
<keyword evidence="6" id="KW-0931">ER-Golgi transport</keyword>
<keyword evidence="17" id="KW-1185">Reference proteome</keyword>
<dbReference type="InterPro" id="IPR050550">
    <property type="entry name" value="SEC23_SEC24_subfamily"/>
</dbReference>
<evidence type="ECO:0000259" key="11">
    <source>
        <dbReference type="Pfam" id="PF00626"/>
    </source>
</evidence>
<feature type="domain" description="Sec23/Sec24 trunk" evidence="13">
    <location>
        <begin position="508"/>
        <end position="754"/>
    </location>
</feature>
<accession>A0A2K3QN85</accession>
<dbReference type="GO" id="GO:0005789">
    <property type="term" value="C:endoplasmic reticulum membrane"/>
    <property type="evidence" value="ECO:0007669"/>
    <property type="project" value="UniProtKB-SubCell"/>
</dbReference>
<feature type="compositionally biased region" description="Gly residues" evidence="10">
    <location>
        <begin position="182"/>
        <end position="192"/>
    </location>
</feature>
<evidence type="ECO:0000313" key="17">
    <source>
        <dbReference type="Proteomes" id="UP000236621"/>
    </source>
</evidence>
<dbReference type="GO" id="GO:0070971">
    <property type="term" value="C:endoplasmic reticulum exit site"/>
    <property type="evidence" value="ECO:0007669"/>
    <property type="project" value="TreeGrafter"/>
</dbReference>
<dbReference type="Pfam" id="PF04810">
    <property type="entry name" value="zf-Sec23_Sec24"/>
    <property type="match status" value="1"/>
</dbReference>
<feature type="compositionally biased region" description="Basic residues" evidence="10">
    <location>
        <begin position="227"/>
        <end position="238"/>
    </location>
</feature>
<evidence type="ECO:0000256" key="9">
    <source>
        <dbReference type="ARBA" id="ARBA00025471"/>
    </source>
</evidence>
<dbReference type="Pfam" id="PF04815">
    <property type="entry name" value="Sec23_helical"/>
    <property type="match status" value="1"/>
</dbReference>
<dbReference type="Gene3D" id="2.60.40.1670">
    <property type="entry name" value="beta-sandwich domain of Sec23/24"/>
    <property type="match status" value="1"/>
</dbReference>
<dbReference type="InterPro" id="IPR006896">
    <property type="entry name" value="Sec23/24_trunk_dom"/>
</dbReference>
<keyword evidence="8" id="KW-0968">Cytoplasmic vesicle</keyword>
<evidence type="ECO:0000256" key="3">
    <source>
        <dbReference type="ARBA" id="ARBA00004397"/>
    </source>
</evidence>
<evidence type="ECO:0000256" key="6">
    <source>
        <dbReference type="ARBA" id="ARBA00022892"/>
    </source>
</evidence>
<dbReference type="STRING" id="45235.A0A2K3QN85"/>
<dbReference type="SUPFAM" id="SSF82919">
    <property type="entry name" value="Zn-finger domain of Sec23/24"/>
    <property type="match status" value="1"/>
</dbReference>
<feature type="compositionally biased region" description="Basic and acidic residues" evidence="10">
    <location>
        <begin position="1"/>
        <end position="15"/>
    </location>
</feature>
<dbReference type="InterPro" id="IPR036180">
    <property type="entry name" value="Gelsolin-like_dom_sf"/>
</dbReference>
<dbReference type="InterPro" id="IPR006900">
    <property type="entry name" value="Sec23/24_helical_dom"/>
</dbReference>
<keyword evidence="7" id="KW-0653">Protein transport</keyword>
<comment type="similarity">
    <text evidence="4">Belongs to the SEC23/SEC24 family. SEC24 subfamily.</text>
</comment>
<dbReference type="InterPro" id="IPR012990">
    <property type="entry name" value="Beta-sandwich_Sec23_24"/>
</dbReference>
<feature type="domain" description="Gelsolin-like" evidence="11">
    <location>
        <begin position="997"/>
        <end position="1041"/>
    </location>
</feature>
<comment type="function">
    <text evidence="9">Component of the coat protein complex II (COPII) which promotes the formation of transport vesicles from the endoplasmic reticulum (ER). The coat has two main functions, the physical deformation of the endoplasmic reticulum membrane into vesicles and the selection of cargo molecules.</text>
</comment>
<dbReference type="Pfam" id="PF08033">
    <property type="entry name" value="Sec23_BS"/>
    <property type="match status" value="1"/>
</dbReference>
<evidence type="ECO:0000259" key="13">
    <source>
        <dbReference type="Pfam" id="PF04811"/>
    </source>
</evidence>
<evidence type="ECO:0000256" key="7">
    <source>
        <dbReference type="ARBA" id="ARBA00022927"/>
    </source>
</evidence>
<dbReference type="Gene3D" id="3.40.20.10">
    <property type="entry name" value="Severin"/>
    <property type="match status" value="1"/>
</dbReference>
<dbReference type="InterPro" id="IPR007123">
    <property type="entry name" value="Gelsolin-like_dom"/>
</dbReference>
<sequence length="1133" mass="123294">MERPRLPMRTQEHVQRNSASEAIHACTTPPAQHDHQNSRSSTRRSSAQPAQGDCVTTTSPWLHNRDAQEDHGIVSEPIIIPTLILAATLRRFLRRSRDPSATDLLLHMRAETGPSPATPSSDPPNMADYTQYHALGQGVGNDPNDPNRNNSYAPGQPPYQQQQAAGYGGVPQYGGQQPPMGGPSGTGYGGFPQGQNFQGGLPQHADDDSMAAQMGGMNLGAADGHGTVRKKKKDRHAHHNVEPTGSSQAFNGMPAPGSASSQFIPTAAAPGFGGQFGEQQGTQMGNPNQFPAPASAPFNPAGPVHAAGFAAGNAVADTAATITPAGASKISPDDMPSVPMSRDSVQQYYHKTVYPTFERHVPPPATVSFVAYDQGNSSPKYTRLTLNNIPATFDGLQATGLPLGLLLQPLAPLQPGEADIPVLDFGEAGPPRCRRCRAYINPFMMFRSGGNKFVCNLCTHPNETAPEYFCATNPQGVRVDRDVRPELHRGTVEFVVPKEYWTREPVGLRWLFVIDATQESYNKGFMETFCDGILAALYGGEDQEKDENGEPKRRIPEGAKVGFITYDKDIHFYNMNSRLDQAQMMIMPDLEDPFLPLGEGLFVDPYESKAMITSLLTRLPDMFSAIKNPEPALLATLNSALAALEKTGGKIVCACSALPTWGPGRLFMRDDGNHPGGEMDKKLYSTEHPAWKKAAEKMAAAGIGADFFLAAPSGGYLDIATIGHVAAATGGETFYYPNFIAPRDGPTLSAEIAHAVTRETGYQALMKVRCSNGLQVAAYHGNFVQHTFGADLEIGAIDADKALAVSFSYDGKLDSKLDAHFQSALLYTTASGQRRVRCSNVIASVSETSKEAGARDQAIRGCMKFVDQDAVIALLAKEAGTKLATTSSNLKDVRNWLSERTIDVMSCYRKHSAQQHPAGQLIMPERLKEFCMYTLGLLKCRAFKGGIENSDRRVHEMRMVRSMGATELSLYLYPRIFPIHNLQPEEGFADAETGHLKMPPTVRASFGRVEAGGVYLVDNGQQCLLWFHEQTSPNLVSDLFGEGKDSLKSLDAYTHSLPVLETHLNCQVRNIIECLKTTRGSKGLTLQLARRGIDGAEYEFARMLVEDRNNEAQSYVDWLVHVHKGVQLEVSRV</sequence>
<dbReference type="SUPFAM" id="SSF82754">
    <property type="entry name" value="C-terminal, gelsolin-like domain of Sec23/24"/>
    <property type="match status" value="1"/>
</dbReference>
<dbReference type="Gene3D" id="2.30.30.380">
    <property type="entry name" value="Zn-finger domain of Sec23/24"/>
    <property type="match status" value="1"/>
</dbReference>
<evidence type="ECO:0000256" key="8">
    <source>
        <dbReference type="ARBA" id="ARBA00023329"/>
    </source>
</evidence>
<dbReference type="GO" id="GO:0008270">
    <property type="term" value="F:zinc ion binding"/>
    <property type="evidence" value="ECO:0007669"/>
    <property type="project" value="InterPro"/>
</dbReference>
<reference evidence="16 17" key="1">
    <citation type="submission" date="2017-08" db="EMBL/GenBank/DDBJ databases">
        <title>Harnessing the power of phylogenomics to disentangle the directionality and signatures of interkingdom host jumping in the parasitic fungal genus Tolypocladium.</title>
        <authorList>
            <person name="Quandt C.A."/>
            <person name="Patterson W."/>
            <person name="Spatafora J.W."/>
        </authorList>
    </citation>
    <scope>NUCLEOTIDE SEQUENCE [LARGE SCALE GENOMIC DNA]</scope>
    <source>
        <strain evidence="16 17">CBS 113982</strain>
    </source>
</reference>
<evidence type="ECO:0000256" key="2">
    <source>
        <dbReference type="ARBA" id="ARBA00004299"/>
    </source>
</evidence>
<dbReference type="SUPFAM" id="SSF53300">
    <property type="entry name" value="vWA-like"/>
    <property type="match status" value="1"/>
</dbReference>
<evidence type="ECO:0000259" key="15">
    <source>
        <dbReference type="Pfam" id="PF08033"/>
    </source>
</evidence>
<dbReference type="GO" id="GO:0030127">
    <property type="term" value="C:COPII vesicle coat"/>
    <property type="evidence" value="ECO:0007669"/>
    <property type="project" value="InterPro"/>
</dbReference>
<gene>
    <name evidence="16" type="ORF">TCAP_01093</name>
</gene>
<protein>
    <recommendedName>
        <fullName evidence="18">Sec23/Sec24 family protein</fullName>
    </recommendedName>
</protein>
<dbReference type="PANTHER" id="PTHR13803">
    <property type="entry name" value="SEC24-RELATED PROTEIN"/>
    <property type="match status" value="1"/>
</dbReference>
<dbReference type="Pfam" id="PF04811">
    <property type="entry name" value="Sec23_trunk"/>
    <property type="match status" value="1"/>
</dbReference>
<feature type="region of interest" description="Disordered" evidence="10">
    <location>
        <begin position="1"/>
        <end position="63"/>
    </location>
</feature>
<dbReference type="InterPro" id="IPR036175">
    <property type="entry name" value="Sec23/24_helical_dom_sf"/>
</dbReference>
<proteinExistence type="inferred from homology"/>
<dbReference type="SUPFAM" id="SSF81811">
    <property type="entry name" value="Helical domain of Sec23/24"/>
    <property type="match status" value="1"/>
</dbReference>
<evidence type="ECO:0000259" key="12">
    <source>
        <dbReference type="Pfam" id="PF04810"/>
    </source>
</evidence>
<dbReference type="GO" id="GO:0090110">
    <property type="term" value="P:COPII-coated vesicle cargo loading"/>
    <property type="evidence" value="ECO:0007669"/>
    <property type="project" value="TreeGrafter"/>
</dbReference>
<feature type="compositionally biased region" description="Low complexity" evidence="10">
    <location>
        <begin position="152"/>
        <end position="165"/>
    </location>
</feature>
<dbReference type="GO" id="GO:0000139">
    <property type="term" value="C:Golgi membrane"/>
    <property type="evidence" value="ECO:0007669"/>
    <property type="project" value="UniProtKB-SubCell"/>
</dbReference>
<dbReference type="InterPro" id="IPR006895">
    <property type="entry name" value="Znf_Sec23_Sec24"/>
</dbReference>
<evidence type="ECO:0000256" key="4">
    <source>
        <dbReference type="ARBA" id="ARBA00008334"/>
    </source>
</evidence>
<feature type="domain" description="Sec23/Sec24 beta-sandwich" evidence="15">
    <location>
        <begin position="761"/>
        <end position="845"/>
    </location>
</feature>
<feature type="region of interest" description="Disordered" evidence="10">
    <location>
        <begin position="110"/>
        <end position="129"/>
    </location>
</feature>
<dbReference type="AlphaFoldDB" id="A0A2K3QN85"/>
<dbReference type="InterPro" id="IPR036174">
    <property type="entry name" value="Znf_Sec23_Sec24_sf"/>
</dbReference>
<evidence type="ECO:0008006" key="18">
    <source>
        <dbReference type="Google" id="ProtNLM"/>
    </source>
</evidence>
<feature type="domain" description="Sec23/Sec24 helical" evidence="14">
    <location>
        <begin position="867"/>
        <end position="969"/>
    </location>
</feature>
<dbReference type="GO" id="GO:0006886">
    <property type="term" value="P:intracellular protein transport"/>
    <property type="evidence" value="ECO:0007669"/>
    <property type="project" value="InterPro"/>
</dbReference>
<evidence type="ECO:0000256" key="10">
    <source>
        <dbReference type="SAM" id="MobiDB-lite"/>
    </source>
</evidence>
<dbReference type="InterPro" id="IPR029006">
    <property type="entry name" value="ADF-H/Gelsolin-like_dom_sf"/>
</dbReference>
<dbReference type="SUPFAM" id="SSF81995">
    <property type="entry name" value="beta-sandwich domain of Sec23/24"/>
    <property type="match status" value="1"/>
</dbReference>
<feature type="region of interest" description="Disordered" evidence="10">
    <location>
        <begin position="135"/>
        <end position="262"/>
    </location>
</feature>
<evidence type="ECO:0000256" key="5">
    <source>
        <dbReference type="ARBA" id="ARBA00022448"/>
    </source>
</evidence>
<dbReference type="GO" id="GO:0000149">
    <property type="term" value="F:SNARE binding"/>
    <property type="evidence" value="ECO:0007669"/>
    <property type="project" value="TreeGrafter"/>
</dbReference>
<dbReference type="EMBL" id="NRSZ01000175">
    <property type="protein sequence ID" value="PNY28987.1"/>
    <property type="molecule type" value="Genomic_DNA"/>
</dbReference>
<dbReference type="OrthoDB" id="49016at2759"/>
<feature type="compositionally biased region" description="Low complexity" evidence="10">
    <location>
        <begin position="193"/>
        <end position="203"/>
    </location>
</feature>
<dbReference type="Gene3D" id="3.40.50.410">
    <property type="entry name" value="von Willebrand factor, type A domain"/>
    <property type="match status" value="1"/>
</dbReference>
<dbReference type="InterPro" id="IPR036465">
    <property type="entry name" value="vWFA_dom_sf"/>
</dbReference>
<comment type="subcellular location">
    <subcellularLocation>
        <location evidence="2">Cytoplasmic vesicle</location>
        <location evidence="2">COPII-coated vesicle membrane</location>
        <topology evidence="2">Peripheral membrane protein</topology>
        <orientation evidence="2">Cytoplasmic side</orientation>
    </subcellularLocation>
    <subcellularLocation>
        <location evidence="3">Endoplasmic reticulum membrane</location>
        <topology evidence="3">Peripheral membrane protein</topology>
        <orientation evidence="3">Cytoplasmic side</orientation>
    </subcellularLocation>
    <subcellularLocation>
        <location evidence="1">Golgi apparatus membrane</location>
        <topology evidence="1">Peripheral membrane protein</topology>
        <orientation evidence="1">Cytoplasmic side</orientation>
    </subcellularLocation>
</comment>
<evidence type="ECO:0000259" key="14">
    <source>
        <dbReference type="Pfam" id="PF04815"/>
    </source>
</evidence>
<organism evidence="16 17">
    <name type="scientific">Tolypocladium capitatum</name>
    <dbReference type="NCBI Taxonomy" id="45235"/>
    <lineage>
        <taxon>Eukaryota</taxon>
        <taxon>Fungi</taxon>
        <taxon>Dikarya</taxon>
        <taxon>Ascomycota</taxon>
        <taxon>Pezizomycotina</taxon>
        <taxon>Sordariomycetes</taxon>
        <taxon>Hypocreomycetidae</taxon>
        <taxon>Hypocreales</taxon>
        <taxon>Ophiocordycipitaceae</taxon>
        <taxon>Tolypocladium</taxon>
    </lineage>
</organism>
<name>A0A2K3QN85_9HYPO</name>
<dbReference type="Gene3D" id="1.20.120.730">
    <property type="entry name" value="Sec23/Sec24 helical domain"/>
    <property type="match status" value="1"/>
</dbReference>
<dbReference type="Pfam" id="PF00626">
    <property type="entry name" value="Gelsolin"/>
    <property type="match status" value="1"/>
</dbReference>
<comment type="caution">
    <text evidence="16">The sequence shown here is derived from an EMBL/GenBank/DDBJ whole genome shotgun (WGS) entry which is preliminary data.</text>
</comment>